<dbReference type="Proteomes" id="UP001262767">
    <property type="component" value="Unassembled WGS sequence"/>
</dbReference>
<evidence type="ECO:0000313" key="1">
    <source>
        <dbReference type="EMBL" id="MDR6631078.1"/>
    </source>
</evidence>
<organism evidence="1 2">
    <name type="scientific">Acinetobacter lwoffii</name>
    <dbReference type="NCBI Taxonomy" id="28090"/>
    <lineage>
        <taxon>Bacteria</taxon>
        <taxon>Pseudomonadati</taxon>
        <taxon>Pseudomonadota</taxon>
        <taxon>Gammaproteobacteria</taxon>
        <taxon>Moraxellales</taxon>
        <taxon>Moraxellaceae</taxon>
        <taxon>Acinetobacter</taxon>
    </lineage>
</organism>
<evidence type="ECO:0000313" key="2">
    <source>
        <dbReference type="Proteomes" id="UP001262767"/>
    </source>
</evidence>
<name>A0AAW8LGX7_ACILW</name>
<protein>
    <submittedName>
        <fullName evidence="1">Uncharacterized protein</fullName>
    </submittedName>
</protein>
<comment type="caution">
    <text evidence="1">The sequence shown here is derived from an EMBL/GenBank/DDBJ whole genome shotgun (WGS) entry which is preliminary data.</text>
</comment>
<proteinExistence type="predicted"/>
<sequence>MPASAINDHNSYDAPQELVLKSPVNVDAFLRYLLSGEPIHNRLLGQGKWHHKYNCTQIAADEPGVVVHPGNAKHG</sequence>
<reference evidence="1" key="1">
    <citation type="submission" date="2023-07" db="EMBL/GenBank/DDBJ databases">
        <title>Sorghum-associated microbial communities from plants grown in Nebraska, USA.</title>
        <authorList>
            <person name="Schachtman D."/>
        </authorList>
    </citation>
    <scope>NUCLEOTIDE SEQUENCE</scope>
    <source>
        <strain evidence="1">BE44</strain>
    </source>
</reference>
<dbReference type="AlphaFoldDB" id="A0AAW8LGX7"/>
<gene>
    <name evidence="1" type="ORF">J2X86_003142</name>
</gene>
<dbReference type="EMBL" id="JAVDSC010000026">
    <property type="protein sequence ID" value="MDR6631078.1"/>
    <property type="molecule type" value="Genomic_DNA"/>
</dbReference>
<accession>A0AAW8LGX7</accession>